<keyword evidence="2" id="KW-0812">Transmembrane</keyword>
<organism evidence="3">
    <name type="scientific">viral metagenome</name>
    <dbReference type="NCBI Taxonomy" id="1070528"/>
    <lineage>
        <taxon>unclassified sequences</taxon>
        <taxon>metagenomes</taxon>
        <taxon>organismal metagenomes</taxon>
    </lineage>
</organism>
<accession>A0A6C0E789</accession>
<keyword evidence="1" id="KW-0175">Coiled coil</keyword>
<reference evidence="3" key="1">
    <citation type="journal article" date="2020" name="Nature">
        <title>Giant virus diversity and host interactions through global metagenomics.</title>
        <authorList>
            <person name="Schulz F."/>
            <person name="Roux S."/>
            <person name="Paez-Espino D."/>
            <person name="Jungbluth S."/>
            <person name="Walsh D.A."/>
            <person name="Denef V.J."/>
            <person name="McMahon K.D."/>
            <person name="Konstantinidis K.T."/>
            <person name="Eloe-Fadrosh E.A."/>
            <person name="Kyrpides N.C."/>
            <person name="Woyke T."/>
        </authorList>
    </citation>
    <scope>NUCLEOTIDE SEQUENCE</scope>
    <source>
        <strain evidence="3">GVMAG-M-3300023179-150</strain>
    </source>
</reference>
<protein>
    <submittedName>
        <fullName evidence="3">Uncharacterized protein</fullName>
    </submittedName>
</protein>
<keyword evidence="2" id="KW-0472">Membrane</keyword>
<feature type="coiled-coil region" evidence="1">
    <location>
        <begin position="78"/>
        <end position="116"/>
    </location>
</feature>
<evidence type="ECO:0000256" key="2">
    <source>
        <dbReference type="SAM" id="Phobius"/>
    </source>
</evidence>
<name>A0A6C0E789_9ZZZZ</name>
<keyword evidence="2" id="KW-1133">Transmembrane helix</keyword>
<feature type="transmembrane region" description="Helical" evidence="2">
    <location>
        <begin position="157"/>
        <end position="178"/>
    </location>
</feature>
<dbReference type="EMBL" id="MN739754">
    <property type="protein sequence ID" value="QHT25036.1"/>
    <property type="molecule type" value="Genomic_DNA"/>
</dbReference>
<evidence type="ECO:0000313" key="3">
    <source>
        <dbReference type="EMBL" id="QHT25036.1"/>
    </source>
</evidence>
<evidence type="ECO:0000256" key="1">
    <source>
        <dbReference type="SAM" id="Coils"/>
    </source>
</evidence>
<sequence>MTEQKKDCKNDIYSELNYEQQRKKNLNQIEELYQKILDQYSTAYQSYLSMNQEAISNPSSPDVQNEADRNQIALRPKIKELNKQLIDIETELLNNNKNVRMDIEEQKRQLKKETSQKNIIGKKLDKLEKMISDVETRSETGTQSVKELKEQVKNTEYWYYILLTTSAILFCLFVYTFWSIL</sequence>
<dbReference type="AlphaFoldDB" id="A0A6C0E789"/>
<proteinExistence type="predicted"/>